<dbReference type="GO" id="GO:1902603">
    <property type="term" value="P:carnitine transmembrane transport"/>
    <property type="evidence" value="ECO:0000318"/>
    <property type="project" value="GO_Central"/>
</dbReference>
<dbReference type="PANTHER" id="PTHR45624:SF4">
    <property type="entry name" value="CONGESTED-LIKE TRACHEA PROTEIN-RELATED"/>
    <property type="match status" value="1"/>
</dbReference>
<accession>A7RX88</accession>
<evidence type="ECO:0000256" key="1">
    <source>
        <dbReference type="ARBA" id="ARBA00004225"/>
    </source>
</evidence>
<dbReference type="GO" id="GO:0005740">
    <property type="term" value="C:mitochondrial envelope"/>
    <property type="evidence" value="ECO:0000318"/>
    <property type="project" value="GO_Central"/>
</dbReference>
<gene>
    <name evidence="11" type="ORF">NEMVEDRAFT_v1g203504</name>
</gene>
<evidence type="ECO:0000256" key="7">
    <source>
        <dbReference type="ARBA" id="ARBA00023128"/>
    </source>
</evidence>
<dbReference type="Pfam" id="PF00153">
    <property type="entry name" value="Mito_carr"/>
    <property type="match status" value="3"/>
</dbReference>
<dbReference type="InterPro" id="IPR023395">
    <property type="entry name" value="MCP_dom_sf"/>
</dbReference>
<evidence type="ECO:0000256" key="3">
    <source>
        <dbReference type="ARBA" id="ARBA00022448"/>
    </source>
</evidence>
<dbReference type="HOGENOM" id="CLU_015166_16_0_1"/>
<dbReference type="PROSITE" id="PS50920">
    <property type="entry name" value="SOLCAR"/>
    <property type="match status" value="3"/>
</dbReference>
<evidence type="ECO:0000313" key="11">
    <source>
        <dbReference type="EMBL" id="EDO43921.1"/>
    </source>
</evidence>
<dbReference type="GO" id="GO:0015227">
    <property type="term" value="F:O-acyl-L-carnitine transmembrane transporter activity"/>
    <property type="evidence" value="ECO:0000318"/>
    <property type="project" value="GO_Central"/>
</dbReference>
<name>A7RX88_NEMVE</name>
<dbReference type="InParanoid" id="A7RX88"/>
<sequence>MTNKGDPDTDGRANARRLSPARNLIAGSVSGMLGCAAGQPLDLLKVRLQAMNQVKPGETAPFKGAMDCFMKTVRLEGLRGLYKGMLSPLLMATPSTALTFYSLSVGKRIQLSDPYQEPTLVQYGNAGLFCGFCVSFLFAPAERIKCILQVEAGASGSTQSGPYAIVKRIYAEEGVRGIFRGLPPTMIRDTFGTGVWYLTYEGLLMLMRSEGTSRDDIGTLQIVSAGGIAGLALWGLMFPVDMLKTRVQIAPMGRYPRGARDVLKEVLCNEGPMALYKGYVPGMIRAVVTHCGLFIGYEFTMKAMNYIEP</sequence>
<proteinExistence type="inferred from homology"/>
<protein>
    <submittedName>
        <fullName evidence="11">Uncharacterized protein</fullName>
    </submittedName>
</protein>
<dbReference type="eggNOG" id="KOG0758">
    <property type="taxonomic scope" value="Eukaryota"/>
</dbReference>
<keyword evidence="8 9" id="KW-0472">Membrane</keyword>
<keyword evidence="7" id="KW-0496">Mitochondrion</keyword>
<dbReference type="AlphaFoldDB" id="A7RX88"/>
<keyword evidence="12" id="KW-1185">Reference proteome</keyword>
<dbReference type="GO" id="GO:0031966">
    <property type="term" value="C:mitochondrial membrane"/>
    <property type="evidence" value="ECO:0007669"/>
    <property type="project" value="UniProtKB-SubCell"/>
</dbReference>
<dbReference type="Proteomes" id="UP000001593">
    <property type="component" value="Unassembled WGS sequence"/>
</dbReference>
<dbReference type="STRING" id="45351.A7RX88"/>
<feature type="repeat" description="Solcar" evidence="9">
    <location>
        <begin position="217"/>
        <end position="303"/>
    </location>
</feature>
<comment type="similarity">
    <text evidence="2 10">Belongs to the mitochondrial carrier (TC 2.A.29) family.</text>
</comment>
<evidence type="ECO:0000313" key="12">
    <source>
        <dbReference type="Proteomes" id="UP000001593"/>
    </source>
</evidence>
<evidence type="ECO:0000256" key="8">
    <source>
        <dbReference type="ARBA" id="ARBA00023136"/>
    </source>
</evidence>
<keyword evidence="6" id="KW-1133">Transmembrane helix</keyword>
<dbReference type="OMA" id="TFDCLNQ"/>
<dbReference type="InterPro" id="IPR050567">
    <property type="entry name" value="Mitochondrial_Carrier"/>
</dbReference>
<keyword evidence="5" id="KW-0677">Repeat</keyword>
<organism evidence="11 12">
    <name type="scientific">Nematostella vectensis</name>
    <name type="common">Starlet sea anemone</name>
    <dbReference type="NCBI Taxonomy" id="45351"/>
    <lineage>
        <taxon>Eukaryota</taxon>
        <taxon>Metazoa</taxon>
        <taxon>Cnidaria</taxon>
        <taxon>Anthozoa</taxon>
        <taxon>Hexacorallia</taxon>
        <taxon>Actiniaria</taxon>
        <taxon>Edwardsiidae</taxon>
        <taxon>Nematostella</taxon>
    </lineage>
</organism>
<evidence type="ECO:0000256" key="2">
    <source>
        <dbReference type="ARBA" id="ARBA00006375"/>
    </source>
</evidence>
<keyword evidence="3 10" id="KW-0813">Transport</keyword>
<dbReference type="GO" id="GO:0006839">
    <property type="term" value="P:mitochondrial transport"/>
    <property type="evidence" value="ECO:0000318"/>
    <property type="project" value="GO_Central"/>
</dbReference>
<keyword evidence="4 9" id="KW-0812">Transmembrane</keyword>
<dbReference type="Gene3D" id="1.50.40.10">
    <property type="entry name" value="Mitochondrial carrier domain"/>
    <property type="match status" value="2"/>
</dbReference>
<dbReference type="PROSITE" id="PS51257">
    <property type="entry name" value="PROKAR_LIPOPROTEIN"/>
    <property type="match status" value="1"/>
</dbReference>
<dbReference type="PANTHER" id="PTHR45624">
    <property type="entry name" value="MITOCHONDRIAL BASIC AMINO ACIDS TRANSPORTER-RELATED"/>
    <property type="match status" value="1"/>
</dbReference>
<dbReference type="EMBL" id="DS469549">
    <property type="protein sequence ID" value="EDO43921.1"/>
    <property type="molecule type" value="Genomic_DNA"/>
</dbReference>
<feature type="repeat" description="Solcar" evidence="9">
    <location>
        <begin position="118"/>
        <end position="206"/>
    </location>
</feature>
<evidence type="ECO:0000256" key="4">
    <source>
        <dbReference type="ARBA" id="ARBA00022692"/>
    </source>
</evidence>
<dbReference type="InterPro" id="IPR018108">
    <property type="entry name" value="MCP_transmembrane"/>
</dbReference>
<evidence type="ECO:0000256" key="9">
    <source>
        <dbReference type="PROSITE-ProRule" id="PRU00282"/>
    </source>
</evidence>
<feature type="repeat" description="Solcar" evidence="9">
    <location>
        <begin position="18"/>
        <end position="109"/>
    </location>
</feature>
<dbReference type="OrthoDB" id="5982524at2759"/>
<comment type="subcellular location">
    <subcellularLocation>
        <location evidence="1">Mitochondrion membrane</location>
        <topology evidence="1">Multi-pass membrane protein</topology>
    </subcellularLocation>
</comment>
<evidence type="ECO:0000256" key="10">
    <source>
        <dbReference type="RuleBase" id="RU000488"/>
    </source>
</evidence>
<evidence type="ECO:0000256" key="6">
    <source>
        <dbReference type="ARBA" id="ARBA00022989"/>
    </source>
</evidence>
<dbReference type="SUPFAM" id="SSF103506">
    <property type="entry name" value="Mitochondrial carrier"/>
    <property type="match status" value="1"/>
</dbReference>
<dbReference type="KEGG" id="nve:5515936"/>
<dbReference type="PhylomeDB" id="A7RX88"/>
<reference evidence="11 12" key="1">
    <citation type="journal article" date="2007" name="Science">
        <title>Sea anemone genome reveals ancestral eumetazoan gene repertoire and genomic organization.</title>
        <authorList>
            <person name="Putnam N.H."/>
            <person name="Srivastava M."/>
            <person name="Hellsten U."/>
            <person name="Dirks B."/>
            <person name="Chapman J."/>
            <person name="Salamov A."/>
            <person name="Terry A."/>
            <person name="Shapiro H."/>
            <person name="Lindquist E."/>
            <person name="Kapitonov V.V."/>
            <person name="Jurka J."/>
            <person name="Genikhovich G."/>
            <person name="Grigoriev I.V."/>
            <person name="Lucas S.M."/>
            <person name="Steele R.E."/>
            <person name="Finnerty J.R."/>
            <person name="Technau U."/>
            <person name="Martindale M.Q."/>
            <person name="Rokhsar D.S."/>
        </authorList>
    </citation>
    <scope>NUCLEOTIDE SEQUENCE [LARGE SCALE GENOMIC DNA]</scope>
    <source>
        <strain evidence="12">CH2 X CH6</strain>
    </source>
</reference>
<evidence type="ECO:0000256" key="5">
    <source>
        <dbReference type="ARBA" id="ARBA00022737"/>
    </source>
</evidence>